<keyword evidence="2" id="KW-1185">Reference proteome</keyword>
<gene>
    <name evidence="1" type="ORF">AN2V17_18830</name>
</gene>
<organism evidence="1 2">
    <name type="scientific">Vallitalea maricola</name>
    <dbReference type="NCBI Taxonomy" id="3074433"/>
    <lineage>
        <taxon>Bacteria</taxon>
        <taxon>Bacillati</taxon>
        <taxon>Bacillota</taxon>
        <taxon>Clostridia</taxon>
        <taxon>Lachnospirales</taxon>
        <taxon>Vallitaleaceae</taxon>
        <taxon>Vallitalea</taxon>
    </lineage>
</organism>
<reference evidence="1" key="1">
    <citation type="submission" date="2023-09" db="EMBL/GenBank/DDBJ databases">
        <title>Vallitalea sediminicola and Vallitalea maricola sp. nov., anaerobic bacteria isolated from marine sediment.</title>
        <authorList>
            <person name="Hirano S."/>
            <person name="Maeda A."/>
            <person name="Terahara T."/>
            <person name="Mori K."/>
            <person name="Hamada M."/>
            <person name="Matsumoto R."/>
            <person name="Kobayashi T."/>
        </authorList>
    </citation>
    <scope>NUCLEOTIDE SEQUENCE</scope>
    <source>
        <strain evidence="1">AN17-2</strain>
    </source>
</reference>
<sequence length="333" mass="38239">MVNNKKEIVKILSIDGGGVRGLIPCIFLDHLRNELDSFGNKTPFYDLFDVISGTSTGSLISLMLIKPPEDYTDHERLDLLLDLYENKTKEIFSEAKCEICQTIKHFFRPKYNGRPLRRLLRQNFKNLTLEDSLSNLIIPTYDMISMRPYLFKYRTDVKDYYHNFFLKDVGLSSSAAPTYLPPANVKSITTGESYCFVDGGIFCNNPSLCAYTYAKKLYPHAKQYIIVSLGTGEYVRTYECKKVKKWGVLGWMNPINGIPLLTAYMDSQMESDNYIINSMDDVKEYRFEISLNGISSELDDSSERNIDFLKGKAAELILLNRHKINQLVKLLNI</sequence>
<name>A0ACB5UI72_9FIRM</name>
<comment type="caution">
    <text evidence="1">The sequence shown here is derived from an EMBL/GenBank/DDBJ whole genome shotgun (WGS) entry which is preliminary data.</text>
</comment>
<accession>A0ACB5UI72</accession>
<evidence type="ECO:0000313" key="2">
    <source>
        <dbReference type="Proteomes" id="UP001374599"/>
    </source>
</evidence>
<dbReference type="Proteomes" id="UP001374599">
    <property type="component" value="Unassembled WGS sequence"/>
</dbReference>
<protein>
    <submittedName>
        <fullName evidence="1">Patatin-like phospholipase family protein</fullName>
    </submittedName>
</protein>
<evidence type="ECO:0000313" key="1">
    <source>
        <dbReference type="EMBL" id="GMQ62651.1"/>
    </source>
</evidence>
<proteinExistence type="predicted"/>
<dbReference type="EMBL" id="BTPU01000027">
    <property type="protein sequence ID" value="GMQ62651.1"/>
    <property type="molecule type" value="Genomic_DNA"/>
</dbReference>